<comment type="caution">
    <text evidence="2">The sequence shown here is derived from an EMBL/GenBank/DDBJ whole genome shotgun (WGS) entry which is preliminary data.</text>
</comment>
<dbReference type="Proteomes" id="UP000176665">
    <property type="component" value="Unassembled WGS sequence"/>
</dbReference>
<name>A0A1F5YQF0_9BACT</name>
<dbReference type="AlphaFoldDB" id="A0A1F5YQF0"/>
<keyword evidence="1" id="KW-1133">Transmembrane helix</keyword>
<feature type="transmembrane region" description="Helical" evidence="1">
    <location>
        <begin position="44"/>
        <end position="64"/>
    </location>
</feature>
<evidence type="ECO:0008006" key="4">
    <source>
        <dbReference type="Google" id="ProtNLM"/>
    </source>
</evidence>
<accession>A0A1F5YQF0</accession>
<dbReference type="EMBL" id="MFJA01000070">
    <property type="protein sequence ID" value="OGG02217.1"/>
    <property type="molecule type" value="Genomic_DNA"/>
</dbReference>
<protein>
    <recommendedName>
        <fullName evidence="4">Cohesin domain-containing protein</fullName>
    </recommendedName>
</protein>
<keyword evidence="1" id="KW-0472">Membrane</keyword>
<gene>
    <name evidence="2" type="ORF">A2W14_02485</name>
</gene>
<sequence length="222" mass="25016">MDDKNLRKIYPFNPRNLELQEFYKQKEEENWAKTFSRKLTLKDLFFILAIIVGSLLVMISVVSLKTTGDLRSRAAENMVNFYLYPKEIILKNKETVTFSPKLVIPGNKKISSAVMAIQFDPQVINLQRFHVTSINDVQLKFQSTSIEKANQVGLVKILLESKSDGSNLSGIINFPQIQFISIKEKPGIVSFVPSESKVVYINGSSAQIQTDQPSVISSLGNQ</sequence>
<evidence type="ECO:0000256" key="1">
    <source>
        <dbReference type="SAM" id="Phobius"/>
    </source>
</evidence>
<proteinExistence type="predicted"/>
<evidence type="ECO:0000313" key="2">
    <source>
        <dbReference type="EMBL" id="OGG02217.1"/>
    </source>
</evidence>
<reference evidence="2 3" key="1">
    <citation type="journal article" date="2016" name="Nat. Commun.">
        <title>Thousands of microbial genomes shed light on interconnected biogeochemical processes in an aquifer system.</title>
        <authorList>
            <person name="Anantharaman K."/>
            <person name="Brown C.T."/>
            <person name="Hug L.A."/>
            <person name="Sharon I."/>
            <person name="Castelle C.J."/>
            <person name="Probst A.J."/>
            <person name="Thomas B.C."/>
            <person name="Singh A."/>
            <person name="Wilkins M.J."/>
            <person name="Karaoz U."/>
            <person name="Brodie E.L."/>
            <person name="Williams K.H."/>
            <person name="Hubbard S.S."/>
            <person name="Banfield J.F."/>
        </authorList>
    </citation>
    <scope>NUCLEOTIDE SEQUENCE [LARGE SCALE GENOMIC DNA]</scope>
</reference>
<organism evidence="2 3">
    <name type="scientific">Candidatus Gottesmanbacteria bacterium RBG_16_37_8</name>
    <dbReference type="NCBI Taxonomy" id="1798371"/>
    <lineage>
        <taxon>Bacteria</taxon>
        <taxon>Candidatus Gottesmaniibacteriota</taxon>
    </lineage>
</organism>
<evidence type="ECO:0000313" key="3">
    <source>
        <dbReference type="Proteomes" id="UP000176665"/>
    </source>
</evidence>
<keyword evidence="1" id="KW-0812">Transmembrane</keyword>